<gene>
    <name evidence="7" type="ORF">DCAF_LOCUS14276</name>
</gene>
<keyword evidence="1" id="KW-0245">EGF-like domain</keyword>
<dbReference type="SMART" id="SM00108">
    <property type="entry name" value="B_lectin"/>
    <property type="match status" value="1"/>
</dbReference>
<sequence length="337" mass="36702">MARWQPVGDLGFLLAIWLDQIPERTIVWSANRNDPVRRGSRVQLATDGQLVLDDQAGTQIWGTFNSGGSGAAYAAMLDTGNFALASQSAANLWQSFDQPTDTMLPTQTLSRGNVYPKIAASSRRNWDMAWTTLSPSITSNICLSTRGAVGGEACGYNSYCSLGDDQRPSCYCPHGYTLLVSNDVRKGYWPGSNYKHFDSVHKDRCRQACLSDCYCVVAIFNDCYCWMKNIPLSNGRIDPSDGAKALIKVRIGNSTTGPSSKKNDRSTLIITGSALLATGGFKEELGSGSIGTVYKGVLANEDTPLIAVKLEKMVGQGEQEFKTEVKVIGRTNHKTWV</sequence>
<dbReference type="InterPro" id="IPR000719">
    <property type="entry name" value="Prot_kinase_dom"/>
</dbReference>
<proteinExistence type="predicted"/>
<dbReference type="SUPFAM" id="SSF51110">
    <property type="entry name" value="alpha-D-mannose-specific plant lectins"/>
    <property type="match status" value="1"/>
</dbReference>
<dbReference type="PANTHER" id="PTHR47976">
    <property type="entry name" value="G-TYPE LECTIN S-RECEPTOR-LIKE SERINE/THREONINE-PROTEIN KINASE SD2-5"/>
    <property type="match status" value="1"/>
</dbReference>
<dbReference type="Gene3D" id="2.90.10.10">
    <property type="entry name" value="Bulb-type lectin domain"/>
    <property type="match status" value="1"/>
</dbReference>
<dbReference type="GO" id="GO:0005524">
    <property type="term" value="F:ATP binding"/>
    <property type="evidence" value="ECO:0007669"/>
    <property type="project" value="InterPro"/>
</dbReference>
<keyword evidence="2" id="KW-0732">Signal</keyword>
<dbReference type="CDD" id="cd00028">
    <property type="entry name" value="B_lectin"/>
    <property type="match status" value="1"/>
</dbReference>
<dbReference type="Gene3D" id="3.30.200.20">
    <property type="entry name" value="Phosphorylase Kinase, domain 1"/>
    <property type="match status" value="1"/>
</dbReference>
<dbReference type="AlphaFoldDB" id="A0AAV1RRA6"/>
<dbReference type="PROSITE" id="PS50011">
    <property type="entry name" value="PROTEIN_KINASE_DOM"/>
    <property type="match status" value="1"/>
</dbReference>
<evidence type="ECO:0000256" key="1">
    <source>
        <dbReference type="ARBA" id="ARBA00022536"/>
    </source>
</evidence>
<comment type="caution">
    <text evidence="7">The sequence shown here is derived from an EMBL/GenBank/DDBJ whole genome shotgun (WGS) entry which is preliminary data.</text>
</comment>
<evidence type="ECO:0000256" key="4">
    <source>
        <dbReference type="ARBA" id="ARBA00023180"/>
    </source>
</evidence>
<dbReference type="InterPro" id="IPR051343">
    <property type="entry name" value="G-type_lectin_kinases/EP1-like"/>
</dbReference>
<accession>A0AAV1RRA6</accession>
<name>A0AAV1RRA6_9ROSI</name>
<protein>
    <submittedName>
        <fullName evidence="7">Uncharacterized protein</fullName>
    </submittedName>
</protein>
<feature type="domain" description="Protein kinase" evidence="5">
    <location>
        <begin position="279"/>
        <end position="337"/>
    </location>
</feature>
<dbReference type="PANTHER" id="PTHR47976:SF47">
    <property type="entry name" value="RECEPTOR-LIKE SERINE_THREONINE-PROTEIN KINASE"/>
    <property type="match status" value="1"/>
</dbReference>
<dbReference type="SUPFAM" id="SSF56112">
    <property type="entry name" value="Protein kinase-like (PK-like)"/>
    <property type="match status" value="1"/>
</dbReference>
<dbReference type="EMBL" id="CAWUPB010001157">
    <property type="protein sequence ID" value="CAK7339226.1"/>
    <property type="molecule type" value="Genomic_DNA"/>
</dbReference>
<feature type="domain" description="Bulb-type lectin" evidence="6">
    <location>
        <begin position="1"/>
        <end position="97"/>
    </location>
</feature>
<dbReference type="InterPro" id="IPR001480">
    <property type="entry name" value="Bulb-type_lectin_dom"/>
</dbReference>
<evidence type="ECO:0000256" key="3">
    <source>
        <dbReference type="ARBA" id="ARBA00023157"/>
    </source>
</evidence>
<reference evidence="7 8" key="1">
    <citation type="submission" date="2024-01" db="EMBL/GenBank/DDBJ databases">
        <authorList>
            <person name="Waweru B."/>
        </authorList>
    </citation>
    <scope>NUCLEOTIDE SEQUENCE [LARGE SCALE GENOMIC DNA]</scope>
</reference>
<keyword evidence="8" id="KW-1185">Reference proteome</keyword>
<dbReference type="InterPro" id="IPR036426">
    <property type="entry name" value="Bulb-type_lectin_dom_sf"/>
</dbReference>
<dbReference type="GO" id="GO:0004672">
    <property type="term" value="F:protein kinase activity"/>
    <property type="evidence" value="ECO:0007669"/>
    <property type="project" value="InterPro"/>
</dbReference>
<dbReference type="Proteomes" id="UP001314170">
    <property type="component" value="Unassembled WGS sequence"/>
</dbReference>
<dbReference type="InterPro" id="IPR011009">
    <property type="entry name" value="Kinase-like_dom_sf"/>
</dbReference>
<keyword evidence="4" id="KW-0325">Glycoprotein</keyword>
<evidence type="ECO:0000259" key="5">
    <source>
        <dbReference type="PROSITE" id="PS50011"/>
    </source>
</evidence>
<keyword evidence="3" id="KW-1015">Disulfide bond</keyword>
<dbReference type="Pfam" id="PF01453">
    <property type="entry name" value="B_lectin"/>
    <property type="match status" value="1"/>
</dbReference>
<evidence type="ECO:0000313" key="7">
    <source>
        <dbReference type="EMBL" id="CAK7339226.1"/>
    </source>
</evidence>
<dbReference type="PROSITE" id="PS50927">
    <property type="entry name" value="BULB_LECTIN"/>
    <property type="match status" value="1"/>
</dbReference>
<organism evidence="7 8">
    <name type="scientific">Dovyalis caffra</name>
    <dbReference type="NCBI Taxonomy" id="77055"/>
    <lineage>
        <taxon>Eukaryota</taxon>
        <taxon>Viridiplantae</taxon>
        <taxon>Streptophyta</taxon>
        <taxon>Embryophyta</taxon>
        <taxon>Tracheophyta</taxon>
        <taxon>Spermatophyta</taxon>
        <taxon>Magnoliopsida</taxon>
        <taxon>eudicotyledons</taxon>
        <taxon>Gunneridae</taxon>
        <taxon>Pentapetalae</taxon>
        <taxon>rosids</taxon>
        <taxon>fabids</taxon>
        <taxon>Malpighiales</taxon>
        <taxon>Salicaceae</taxon>
        <taxon>Flacourtieae</taxon>
        <taxon>Dovyalis</taxon>
    </lineage>
</organism>
<evidence type="ECO:0000259" key="6">
    <source>
        <dbReference type="PROSITE" id="PS50927"/>
    </source>
</evidence>
<evidence type="ECO:0000313" key="8">
    <source>
        <dbReference type="Proteomes" id="UP001314170"/>
    </source>
</evidence>
<evidence type="ECO:0000256" key="2">
    <source>
        <dbReference type="ARBA" id="ARBA00022729"/>
    </source>
</evidence>